<evidence type="ECO:0000313" key="14">
    <source>
        <dbReference type="Proteomes" id="UP000199648"/>
    </source>
</evidence>
<dbReference type="Gene3D" id="1.10.730.10">
    <property type="entry name" value="Isoleucyl-tRNA Synthetase, Domain 1"/>
    <property type="match status" value="1"/>
</dbReference>
<evidence type="ECO:0000256" key="7">
    <source>
        <dbReference type="ARBA" id="ARBA00022840"/>
    </source>
</evidence>
<evidence type="ECO:0000256" key="11">
    <source>
        <dbReference type="HAMAP-Rule" id="MF_00255"/>
    </source>
</evidence>
<dbReference type="GO" id="GO:0004814">
    <property type="term" value="F:arginine-tRNA ligase activity"/>
    <property type="evidence" value="ECO:0007669"/>
    <property type="project" value="InterPro"/>
</dbReference>
<dbReference type="Pfam" id="PF05746">
    <property type="entry name" value="DALR_1"/>
    <property type="match status" value="1"/>
</dbReference>
<dbReference type="GO" id="GO:0004820">
    <property type="term" value="F:glycine-tRNA ligase activity"/>
    <property type="evidence" value="ECO:0007669"/>
    <property type="project" value="UniProtKB-UniRule"/>
</dbReference>
<dbReference type="SUPFAM" id="SSF109604">
    <property type="entry name" value="HD-domain/PDEase-like"/>
    <property type="match status" value="1"/>
</dbReference>
<sequence length="693" mass="76797">MTKTSDLLVEIGTEELPPKALNALSRAFAGGIEEGLGKADLKPASVTRYASPRRLAVLIRDLPLGQADREVERRGPALTAAFDEQGVPTQAAQGFARSCGVEVDALETMQTKKGAWLVFRKMEPGQTTAELIPAIIQASLDKLPIPKRMRWGDLDAEFVRPVHWVVLLFGDEVIDTEILCVRSGRETRGHRFHHGKPLYIGEPAAYAPLLETEGRVIVDLETRREAIRGQVLEAAKEVGGKAVIDEDLLDEVNGLVEWPVAVIGNFEKHFLDVPAECLISAMKEHQKYFHVVDGKGRLMPHFITISNIESSNPEVVRGGNERVIRPRLTDAEFFWNQDRKTSLGDRVESLKNILFQQKLGTLHEKTVRVMVLAKQIAGGIGGDTEKAERAAEIAKCDLMTEMVYEFPDLQGIMGRYYAEHDGEDKQVARALDEQYMPRFAGDELPATPTGQAVAIADRLDTLVGIFGIGQPPSGAKDPFGLRRASLGVLRTLIERELDIDLADLIETATAQLRNGGVAVADDTATQVLDFVMERLRAYYQDQGIAHDTFDAVLARRPTNPRDFDQRIRAVNAFRELPEAEALAAANKRIHNILKKAEQAIPDKVDTGRLQEAEEKELADAVEKAAAEVGPLFTERRYEEALKRLAALRTTVDRFFDEVMVMAEDPGVRENRLALLKRLGDLFLGAADISRLQS</sequence>
<dbReference type="PRINTS" id="PR01045">
    <property type="entry name" value="TRNASYNTHGB"/>
</dbReference>
<evidence type="ECO:0000256" key="5">
    <source>
        <dbReference type="ARBA" id="ARBA00022598"/>
    </source>
</evidence>
<comment type="subcellular location">
    <subcellularLocation>
        <location evidence="1 11">Cytoplasm</location>
    </subcellularLocation>
</comment>
<dbReference type="EMBL" id="FMWD01000009">
    <property type="protein sequence ID" value="SCZ65209.1"/>
    <property type="molecule type" value="Genomic_DNA"/>
</dbReference>
<evidence type="ECO:0000256" key="6">
    <source>
        <dbReference type="ARBA" id="ARBA00022741"/>
    </source>
</evidence>
<keyword evidence="7 11" id="KW-0067">ATP-binding</keyword>
<keyword evidence="5 11" id="KW-0436">Ligase</keyword>
<evidence type="ECO:0000313" key="13">
    <source>
        <dbReference type="EMBL" id="SCZ65209.1"/>
    </source>
</evidence>
<dbReference type="InterPro" id="IPR015944">
    <property type="entry name" value="Gly-tRNA-synth_bsu"/>
</dbReference>
<comment type="subunit">
    <text evidence="3 11">Tetramer of two alpha and two beta subunits.</text>
</comment>
<gene>
    <name evidence="11" type="primary">glyS</name>
    <name evidence="13" type="ORF">SAMN03097708_02810</name>
</gene>
<dbReference type="AlphaFoldDB" id="A0A1G5QVT7"/>
<dbReference type="SMART" id="SM00836">
    <property type="entry name" value="DALR_1"/>
    <property type="match status" value="1"/>
</dbReference>
<accession>A0A1G5QVT7</accession>
<dbReference type="GO" id="GO:0006420">
    <property type="term" value="P:arginyl-tRNA aminoacylation"/>
    <property type="evidence" value="ECO:0007669"/>
    <property type="project" value="InterPro"/>
</dbReference>
<evidence type="ECO:0000259" key="12">
    <source>
        <dbReference type="SMART" id="SM00836"/>
    </source>
</evidence>
<evidence type="ECO:0000256" key="9">
    <source>
        <dbReference type="ARBA" id="ARBA00023146"/>
    </source>
</evidence>
<dbReference type="GO" id="GO:0005524">
    <property type="term" value="F:ATP binding"/>
    <property type="evidence" value="ECO:0007669"/>
    <property type="project" value="UniProtKB-UniRule"/>
</dbReference>
<evidence type="ECO:0000256" key="1">
    <source>
        <dbReference type="ARBA" id="ARBA00004496"/>
    </source>
</evidence>
<dbReference type="GO" id="GO:0006426">
    <property type="term" value="P:glycyl-tRNA aminoacylation"/>
    <property type="evidence" value="ECO:0007669"/>
    <property type="project" value="UniProtKB-UniRule"/>
</dbReference>
<feature type="domain" description="DALR anticodon binding" evidence="12">
    <location>
        <begin position="588"/>
        <end position="691"/>
    </location>
</feature>
<evidence type="ECO:0000256" key="3">
    <source>
        <dbReference type="ARBA" id="ARBA00011209"/>
    </source>
</evidence>
<proteinExistence type="inferred from homology"/>
<dbReference type="RefSeq" id="WP_092998419.1">
    <property type="nucleotide sequence ID" value="NZ_FMWD01000009.1"/>
</dbReference>
<dbReference type="Proteomes" id="UP000199648">
    <property type="component" value="Unassembled WGS sequence"/>
</dbReference>
<comment type="catalytic activity">
    <reaction evidence="10 11">
        <text>tRNA(Gly) + glycine + ATP = glycyl-tRNA(Gly) + AMP + diphosphate</text>
        <dbReference type="Rhea" id="RHEA:16013"/>
        <dbReference type="Rhea" id="RHEA-COMP:9664"/>
        <dbReference type="Rhea" id="RHEA-COMP:9683"/>
        <dbReference type="ChEBI" id="CHEBI:30616"/>
        <dbReference type="ChEBI" id="CHEBI:33019"/>
        <dbReference type="ChEBI" id="CHEBI:57305"/>
        <dbReference type="ChEBI" id="CHEBI:78442"/>
        <dbReference type="ChEBI" id="CHEBI:78522"/>
        <dbReference type="ChEBI" id="CHEBI:456215"/>
        <dbReference type="EC" id="6.1.1.14"/>
    </reaction>
</comment>
<keyword evidence="6 11" id="KW-0547">Nucleotide-binding</keyword>
<dbReference type="HAMAP" id="MF_00255">
    <property type="entry name" value="Gly_tRNA_synth_beta"/>
    <property type="match status" value="1"/>
</dbReference>
<dbReference type="Pfam" id="PF02092">
    <property type="entry name" value="tRNA_synt_2f"/>
    <property type="match status" value="1"/>
</dbReference>
<name>A0A1G5QVT7_9GAMM</name>
<keyword evidence="14" id="KW-1185">Reference proteome</keyword>
<keyword evidence="9 11" id="KW-0030">Aminoacyl-tRNA synthetase</keyword>
<evidence type="ECO:0000256" key="8">
    <source>
        <dbReference type="ARBA" id="ARBA00022917"/>
    </source>
</evidence>
<dbReference type="PROSITE" id="PS50861">
    <property type="entry name" value="AA_TRNA_LIGASE_II_GLYAB"/>
    <property type="match status" value="1"/>
</dbReference>
<dbReference type="InterPro" id="IPR008909">
    <property type="entry name" value="DALR_anticod-bd"/>
</dbReference>
<dbReference type="InterPro" id="IPR006194">
    <property type="entry name" value="Gly-tRNA-synth_heterodimer"/>
</dbReference>
<reference evidence="13 14" key="1">
    <citation type="submission" date="2016-10" db="EMBL/GenBank/DDBJ databases">
        <authorList>
            <person name="de Groot N.N."/>
        </authorList>
    </citation>
    <scope>NUCLEOTIDE SEQUENCE [LARGE SCALE GENOMIC DNA]</scope>
    <source>
        <strain evidence="13 14">HLD2</strain>
    </source>
</reference>
<evidence type="ECO:0000256" key="10">
    <source>
        <dbReference type="ARBA" id="ARBA00047937"/>
    </source>
</evidence>
<dbReference type="STRING" id="415747.SAMN03097708_02810"/>
<organism evidence="13 14">
    <name type="scientific">Thiohalomonas denitrificans</name>
    <dbReference type="NCBI Taxonomy" id="415747"/>
    <lineage>
        <taxon>Bacteria</taxon>
        <taxon>Pseudomonadati</taxon>
        <taxon>Pseudomonadota</taxon>
        <taxon>Gammaproteobacteria</taxon>
        <taxon>Thiohalomonadales</taxon>
        <taxon>Thiohalomonadaceae</taxon>
        <taxon>Thiohalomonas</taxon>
    </lineage>
</organism>
<evidence type="ECO:0000256" key="2">
    <source>
        <dbReference type="ARBA" id="ARBA00008226"/>
    </source>
</evidence>
<protein>
    <recommendedName>
        <fullName evidence="11">Glycine--tRNA ligase beta subunit</fullName>
        <ecNumber evidence="11">6.1.1.14</ecNumber>
    </recommendedName>
    <alternativeName>
        <fullName evidence="11">Glycyl-tRNA synthetase beta subunit</fullName>
        <shortName evidence="11">GlyRS</shortName>
    </alternativeName>
</protein>
<dbReference type="OrthoDB" id="9775440at2"/>
<keyword evidence="4 11" id="KW-0963">Cytoplasm</keyword>
<keyword evidence="8 11" id="KW-0648">Protein biosynthesis</keyword>
<comment type="similarity">
    <text evidence="2 11">Belongs to the class-II aminoacyl-tRNA synthetase family.</text>
</comment>
<dbReference type="PANTHER" id="PTHR30075:SF2">
    <property type="entry name" value="GLYCINE--TRNA LIGASE, CHLOROPLASTIC_MITOCHONDRIAL 2"/>
    <property type="match status" value="1"/>
</dbReference>
<dbReference type="NCBIfam" id="TIGR00211">
    <property type="entry name" value="glyS"/>
    <property type="match status" value="1"/>
</dbReference>
<dbReference type="PANTHER" id="PTHR30075">
    <property type="entry name" value="GLYCYL-TRNA SYNTHETASE"/>
    <property type="match status" value="1"/>
</dbReference>
<evidence type="ECO:0000256" key="4">
    <source>
        <dbReference type="ARBA" id="ARBA00022490"/>
    </source>
</evidence>
<dbReference type="EC" id="6.1.1.14" evidence="11"/>
<dbReference type="GO" id="GO:0005829">
    <property type="term" value="C:cytosol"/>
    <property type="evidence" value="ECO:0007669"/>
    <property type="project" value="TreeGrafter"/>
</dbReference>